<dbReference type="Proteomes" id="UP000001551">
    <property type="component" value="Chromosome"/>
</dbReference>
<dbReference type="GO" id="GO:0005198">
    <property type="term" value="F:structural molecule activity"/>
    <property type="evidence" value="ECO:0007669"/>
    <property type="project" value="InterPro"/>
</dbReference>
<evidence type="ECO:0000313" key="7">
    <source>
        <dbReference type="Proteomes" id="UP000001551"/>
    </source>
</evidence>
<keyword evidence="7" id="KW-1185">Reference proteome</keyword>
<proteinExistence type="inferred from homology"/>
<evidence type="ECO:0000256" key="4">
    <source>
        <dbReference type="HAMAP-Rule" id="MF_00724"/>
    </source>
</evidence>
<dbReference type="GO" id="GO:0071973">
    <property type="term" value="P:bacterial-type flagellum-dependent cell motility"/>
    <property type="evidence" value="ECO:0007669"/>
    <property type="project" value="InterPro"/>
</dbReference>
<dbReference type="PANTHER" id="PTHR34653:SF1">
    <property type="entry name" value="FLAGELLAR HOOK-BASAL BODY COMPLEX PROTEIN FLIE"/>
    <property type="match status" value="1"/>
</dbReference>
<organism evidence="6 7">
    <name type="scientific">Ethanoligenens harbinense (strain DSM 18485 / JCM 12961 / CGMCC 1.5033 / YUAN-3)</name>
    <dbReference type="NCBI Taxonomy" id="663278"/>
    <lineage>
        <taxon>Bacteria</taxon>
        <taxon>Bacillati</taxon>
        <taxon>Bacillota</taxon>
        <taxon>Clostridia</taxon>
        <taxon>Eubacteriales</taxon>
        <taxon>Oscillospiraceae</taxon>
        <taxon>Ethanoligenens</taxon>
    </lineage>
</organism>
<dbReference type="EMBL" id="CP002400">
    <property type="protein sequence ID" value="ADU28073.1"/>
    <property type="molecule type" value="Genomic_DNA"/>
</dbReference>
<evidence type="ECO:0000256" key="1">
    <source>
        <dbReference type="ARBA" id="ARBA00004117"/>
    </source>
</evidence>
<dbReference type="HOGENOM" id="CLU_147249_3_0_9"/>
<keyword evidence="6" id="KW-0966">Cell projection</keyword>
<evidence type="ECO:0000256" key="5">
    <source>
        <dbReference type="SAM" id="MobiDB-lite"/>
    </source>
</evidence>
<sequence length="98" mass="10253">MPQIASLSQTGLSTAQTASGTTVDGTQMFGDIYNQLVDGVNQTDSAFQADIVKAAAGEMDNPAQLLIDSSKAQVALQLASSVRNNALQAYNTVMNMQV</sequence>
<keyword evidence="6" id="KW-0969">Cilium</keyword>
<reference evidence="6 7" key="1">
    <citation type="submission" date="2010-12" db="EMBL/GenBank/DDBJ databases">
        <title>Complete sequence of Ethanoligenens harbinense YUAN-3.</title>
        <authorList>
            <person name="Lucas S."/>
            <person name="Copeland A."/>
            <person name="Lapidus A."/>
            <person name="Cheng J.-F."/>
            <person name="Bruce D."/>
            <person name="Goodwin L."/>
            <person name="Pitluck S."/>
            <person name="Chertkov O."/>
            <person name="Misra M."/>
            <person name="Detter J.C."/>
            <person name="Han C."/>
            <person name="Tapia R."/>
            <person name="Land M."/>
            <person name="Hauser L."/>
            <person name="Jeffries C."/>
            <person name="Kyrpides N."/>
            <person name="Ivanova N."/>
            <person name="Mikhailova N."/>
            <person name="Wang A."/>
            <person name="Mouttaki H."/>
            <person name="He Z."/>
            <person name="Zhou J."/>
            <person name="Hemme C.L."/>
            <person name="Woyke T."/>
        </authorList>
    </citation>
    <scope>NUCLEOTIDE SEQUENCE [LARGE SCALE GENOMIC DNA]</scope>
    <source>
        <strain evidence="7">DSM 18485 / JCM 12961 / CGMCC 1.5033 / YUAN-3</strain>
    </source>
</reference>
<comment type="similarity">
    <text evidence="2 4">Belongs to the FliE family.</text>
</comment>
<dbReference type="PANTHER" id="PTHR34653">
    <property type="match status" value="1"/>
</dbReference>
<dbReference type="GO" id="GO:0009425">
    <property type="term" value="C:bacterial-type flagellum basal body"/>
    <property type="evidence" value="ECO:0007669"/>
    <property type="project" value="UniProtKB-SubCell"/>
</dbReference>
<comment type="subcellular location">
    <subcellularLocation>
        <location evidence="1 4">Bacterial flagellum basal body</location>
    </subcellularLocation>
</comment>
<feature type="region of interest" description="Disordered" evidence="5">
    <location>
        <begin position="1"/>
        <end position="24"/>
    </location>
</feature>
<dbReference type="PRINTS" id="PR01006">
    <property type="entry name" value="FLGHOOKFLIE"/>
</dbReference>
<protein>
    <recommendedName>
        <fullName evidence="4">Flagellar hook-basal body complex protein FliE</fullName>
    </recommendedName>
</protein>
<evidence type="ECO:0000313" key="6">
    <source>
        <dbReference type="EMBL" id="ADU28073.1"/>
    </source>
</evidence>
<evidence type="ECO:0000256" key="2">
    <source>
        <dbReference type="ARBA" id="ARBA00009272"/>
    </source>
</evidence>
<dbReference type="HAMAP" id="MF_00724">
    <property type="entry name" value="FliE"/>
    <property type="match status" value="1"/>
</dbReference>
<name>E6U6K3_ETHHY</name>
<keyword evidence="6" id="KW-0282">Flagellum</keyword>
<evidence type="ECO:0000256" key="3">
    <source>
        <dbReference type="ARBA" id="ARBA00023143"/>
    </source>
</evidence>
<dbReference type="InterPro" id="IPR001624">
    <property type="entry name" value="FliE"/>
</dbReference>
<keyword evidence="3 4" id="KW-0975">Bacterial flagellum</keyword>
<dbReference type="eggNOG" id="COG1677">
    <property type="taxonomic scope" value="Bacteria"/>
</dbReference>
<accession>E6U6K3</accession>
<dbReference type="AlphaFoldDB" id="E6U6K3"/>
<dbReference type="KEGG" id="eha:Ethha_2580"/>
<dbReference type="Pfam" id="PF02049">
    <property type="entry name" value="FliE"/>
    <property type="match status" value="1"/>
</dbReference>
<dbReference type="GO" id="GO:0003774">
    <property type="term" value="F:cytoskeletal motor activity"/>
    <property type="evidence" value="ECO:0007669"/>
    <property type="project" value="InterPro"/>
</dbReference>
<gene>
    <name evidence="4" type="primary">fliE</name>
    <name evidence="6" type="ordered locus">Ethha_2580</name>
</gene>
<dbReference type="STRING" id="663278.Ethha_2580"/>